<feature type="chain" id="PRO_5047401737" description="Copper transport protein" evidence="8">
    <location>
        <begin position="31"/>
        <end position="215"/>
    </location>
</feature>
<evidence type="ECO:0000256" key="7">
    <source>
        <dbReference type="RuleBase" id="RU367022"/>
    </source>
</evidence>
<proteinExistence type="inferred from homology"/>
<evidence type="ECO:0000313" key="9">
    <source>
        <dbReference type="EMBL" id="KAF5843751.1"/>
    </source>
</evidence>
<dbReference type="PANTHER" id="PTHR12483:SF27">
    <property type="entry name" value="COPPER TRANSPORT PROTEIN CTR1"/>
    <property type="match status" value="1"/>
</dbReference>
<evidence type="ECO:0000256" key="3">
    <source>
        <dbReference type="ARBA" id="ARBA00022692"/>
    </source>
</evidence>
<dbReference type="InterPro" id="IPR007274">
    <property type="entry name" value="Cop_transporter"/>
</dbReference>
<comment type="similarity">
    <text evidence="2 7">Belongs to the copper transporter (Ctr) (TC 1.A.56) family. SLC31A subfamily.</text>
</comment>
<comment type="subcellular location">
    <subcellularLocation>
        <location evidence="1 7">Membrane</location>
        <topology evidence="1 7">Multi-pass membrane protein</topology>
    </subcellularLocation>
</comment>
<organism evidence="9 10">
    <name type="scientific">Dunaliella salina</name>
    <name type="common">Green alga</name>
    <name type="synonym">Protococcus salinus</name>
    <dbReference type="NCBI Taxonomy" id="3046"/>
    <lineage>
        <taxon>Eukaryota</taxon>
        <taxon>Viridiplantae</taxon>
        <taxon>Chlorophyta</taxon>
        <taxon>core chlorophytes</taxon>
        <taxon>Chlorophyceae</taxon>
        <taxon>CS clade</taxon>
        <taxon>Chlamydomonadales</taxon>
        <taxon>Dunaliellaceae</taxon>
        <taxon>Dunaliella</taxon>
    </lineage>
</organism>
<evidence type="ECO:0000256" key="1">
    <source>
        <dbReference type="ARBA" id="ARBA00004141"/>
    </source>
</evidence>
<keyword evidence="10" id="KW-1185">Reference proteome</keyword>
<keyword evidence="7" id="KW-0406">Ion transport</keyword>
<evidence type="ECO:0000256" key="4">
    <source>
        <dbReference type="ARBA" id="ARBA00022796"/>
    </source>
</evidence>
<evidence type="ECO:0000256" key="2">
    <source>
        <dbReference type="ARBA" id="ARBA00006921"/>
    </source>
</evidence>
<reference evidence="9" key="1">
    <citation type="submission" date="2017-08" db="EMBL/GenBank/DDBJ databases">
        <authorList>
            <person name="Polle J.E."/>
            <person name="Barry K."/>
            <person name="Cushman J."/>
            <person name="Schmutz J."/>
            <person name="Tran D."/>
            <person name="Hathwaick L.T."/>
            <person name="Yim W.C."/>
            <person name="Jenkins J."/>
            <person name="Mckie-Krisberg Z.M."/>
            <person name="Prochnik S."/>
            <person name="Lindquist E."/>
            <person name="Dockter R.B."/>
            <person name="Adam C."/>
            <person name="Molina H."/>
            <person name="Bunkerborg J."/>
            <person name="Jin E."/>
            <person name="Buchheim M."/>
            <person name="Magnuson J."/>
        </authorList>
    </citation>
    <scope>NUCLEOTIDE SEQUENCE</scope>
    <source>
        <strain evidence="9">CCAP 19/18</strain>
    </source>
</reference>
<keyword evidence="4 7" id="KW-0187">Copper transport</keyword>
<comment type="caution">
    <text evidence="9">The sequence shown here is derived from an EMBL/GenBank/DDBJ whole genome shotgun (WGS) entry which is preliminary data.</text>
</comment>
<protein>
    <recommendedName>
        <fullName evidence="7">Copper transport protein</fullName>
    </recommendedName>
</protein>
<dbReference type="Proteomes" id="UP000815325">
    <property type="component" value="Unassembled WGS sequence"/>
</dbReference>
<name>A0ABQ7HA72_DUNSA</name>
<keyword evidence="6 7" id="KW-0472">Membrane</keyword>
<evidence type="ECO:0000256" key="6">
    <source>
        <dbReference type="ARBA" id="ARBA00023136"/>
    </source>
</evidence>
<keyword evidence="3 7" id="KW-0812">Transmembrane</keyword>
<keyword evidence="7" id="KW-0186">Copper</keyword>
<evidence type="ECO:0000256" key="8">
    <source>
        <dbReference type="SAM" id="SignalP"/>
    </source>
</evidence>
<feature type="transmembrane region" description="Helical" evidence="7">
    <location>
        <begin position="154"/>
        <end position="173"/>
    </location>
</feature>
<dbReference type="EMBL" id="MU069438">
    <property type="protein sequence ID" value="KAF5843751.1"/>
    <property type="molecule type" value="Genomic_DNA"/>
</dbReference>
<dbReference type="Pfam" id="PF04145">
    <property type="entry name" value="Ctr"/>
    <property type="match status" value="2"/>
</dbReference>
<keyword evidence="7" id="KW-0813">Transport</keyword>
<keyword evidence="5 7" id="KW-1133">Transmembrane helix</keyword>
<keyword evidence="8" id="KW-0732">Signal</keyword>
<feature type="transmembrane region" description="Helical" evidence="7">
    <location>
        <begin position="86"/>
        <end position="107"/>
    </location>
</feature>
<accession>A0ABQ7HA72</accession>
<dbReference type="PANTHER" id="PTHR12483">
    <property type="entry name" value="SOLUTE CARRIER FAMILY 31 COPPER TRANSPORTERS"/>
    <property type="match status" value="1"/>
</dbReference>
<sequence length="215" mass="23203">MKPPDKPAAYPASLGLLFLALLCVCAYQSAQNTHHRHDVQHQGGGDQQQHSAAEHAGSEMGMMPMYFVNTCKATLWFRGWVTDGPVSYALSMCFLVAFAIAHEALAVHRSSFLGKLSRESKPRRISPMEKFWLALLYALNMGTSYLLMLAVMTYNIGFCVAVVLGLGTGYFMLIDMTAGCNGNLGGASLGGNDSHQGVLGRADACCDLGRGMEQT</sequence>
<evidence type="ECO:0000256" key="5">
    <source>
        <dbReference type="ARBA" id="ARBA00022989"/>
    </source>
</evidence>
<gene>
    <name evidence="9" type="ORF">DUNSADRAFT_8267</name>
</gene>
<feature type="signal peptide" evidence="8">
    <location>
        <begin position="1"/>
        <end position="30"/>
    </location>
</feature>
<evidence type="ECO:0000313" key="10">
    <source>
        <dbReference type="Proteomes" id="UP000815325"/>
    </source>
</evidence>